<dbReference type="OrthoDB" id="8242944at2"/>
<evidence type="ECO:0000313" key="2">
    <source>
        <dbReference type="Proteomes" id="UP000051660"/>
    </source>
</evidence>
<dbReference type="AlphaFoldDB" id="A0A0R3MCL7"/>
<protein>
    <submittedName>
        <fullName evidence="1">Uncharacterized protein</fullName>
    </submittedName>
</protein>
<proteinExistence type="predicted"/>
<evidence type="ECO:0000313" key="1">
    <source>
        <dbReference type="EMBL" id="KRR18084.1"/>
    </source>
</evidence>
<gene>
    <name evidence="1" type="ORF">CQ14_41340</name>
</gene>
<comment type="caution">
    <text evidence="1">The sequence shown here is derived from an EMBL/GenBank/DDBJ whole genome shotgun (WGS) entry which is preliminary data.</text>
</comment>
<name>A0A0R3MCL7_9BRAD</name>
<accession>A0A0R3MCL7</accession>
<sequence>MAKEPDGLERVGEIEIDESAAITVEQIDDEITVAIASIVGVHFQVTADQAFKLSRALAVAAESAAKFRASTET</sequence>
<organism evidence="1 2">
    <name type="scientific">Bradyrhizobium lablabi</name>
    <dbReference type="NCBI Taxonomy" id="722472"/>
    <lineage>
        <taxon>Bacteria</taxon>
        <taxon>Pseudomonadati</taxon>
        <taxon>Pseudomonadota</taxon>
        <taxon>Alphaproteobacteria</taxon>
        <taxon>Hyphomicrobiales</taxon>
        <taxon>Nitrobacteraceae</taxon>
        <taxon>Bradyrhizobium</taxon>
    </lineage>
</organism>
<dbReference type="Proteomes" id="UP000051660">
    <property type="component" value="Unassembled WGS sequence"/>
</dbReference>
<reference evidence="1 2" key="1">
    <citation type="submission" date="2014-03" db="EMBL/GenBank/DDBJ databases">
        <title>Bradyrhizobium valentinum sp. nov., isolated from effective nodules of Lupinus mariae-josephae, a lupine endemic of basic-lime soils in Eastern Spain.</title>
        <authorList>
            <person name="Duran D."/>
            <person name="Rey L."/>
            <person name="Navarro A."/>
            <person name="Busquets A."/>
            <person name="Imperial J."/>
            <person name="Ruiz-Argueso T."/>
        </authorList>
    </citation>
    <scope>NUCLEOTIDE SEQUENCE [LARGE SCALE GENOMIC DNA]</scope>
    <source>
        <strain evidence="1 2">CCBAU 23086</strain>
    </source>
</reference>
<dbReference type="EMBL" id="LLYB01000111">
    <property type="protein sequence ID" value="KRR18084.1"/>
    <property type="molecule type" value="Genomic_DNA"/>
</dbReference>